<dbReference type="InterPro" id="IPR000073">
    <property type="entry name" value="AB_hydrolase_1"/>
</dbReference>
<protein>
    <recommendedName>
        <fullName evidence="2">AB hydrolase-1 domain-containing protein</fullName>
    </recommendedName>
</protein>
<accession>A0ABC8UFF1</accession>
<dbReference type="AlphaFoldDB" id="A0ABC8UFF1"/>
<dbReference type="SUPFAM" id="SSF53474">
    <property type="entry name" value="alpha/beta-Hydrolases"/>
    <property type="match status" value="1"/>
</dbReference>
<dbReference type="Gene3D" id="3.40.50.1820">
    <property type="entry name" value="alpha/beta hydrolase"/>
    <property type="match status" value="2"/>
</dbReference>
<dbReference type="GO" id="GO:0016787">
    <property type="term" value="F:hydrolase activity"/>
    <property type="evidence" value="ECO:0007669"/>
    <property type="project" value="UniProtKB-ARBA"/>
</dbReference>
<keyword evidence="4" id="KW-1185">Reference proteome</keyword>
<dbReference type="Proteomes" id="UP001642360">
    <property type="component" value="Unassembled WGS sequence"/>
</dbReference>
<organism evidence="3 4">
    <name type="scientific">Ilex paraguariensis</name>
    <name type="common">yerba mate</name>
    <dbReference type="NCBI Taxonomy" id="185542"/>
    <lineage>
        <taxon>Eukaryota</taxon>
        <taxon>Viridiplantae</taxon>
        <taxon>Streptophyta</taxon>
        <taxon>Embryophyta</taxon>
        <taxon>Tracheophyta</taxon>
        <taxon>Spermatophyta</taxon>
        <taxon>Magnoliopsida</taxon>
        <taxon>eudicotyledons</taxon>
        <taxon>Gunneridae</taxon>
        <taxon>Pentapetalae</taxon>
        <taxon>asterids</taxon>
        <taxon>campanulids</taxon>
        <taxon>Aquifoliales</taxon>
        <taxon>Aquifoliaceae</taxon>
        <taxon>Ilex</taxon>
    </lineage>
</organism>
<evidence type="ECO:0000256" key="1">
    <source>
        <dbReference type="SAM" id="SignalP"/>
    </source>
</evidence>
<keyword evidence="1" id="KW-0732">Signal</keyword>
<dbReference type="EMBL" id="CAUOFW020007591">
    <property type="protein sequence ID" value="CAK9179728.1"/>
    <property type="molecule type" value="Genomic_DNA"/>
</dbReference>
<proteinExistence type="predicted"/>
<name>A0ABC8UFF1_9AQUA</name>
<feature type="chain" id="PRO_5044767692" description="AB hydrolase-1 domain-containing protein" evidence="1">
    <location>
        <begin position="17"/>
        <end position="219"/>
    </location>
</feature>
<dbReference type="InterPro" id="IPR045889">
    <property type="entry name" value="MES/HNL"/>
</dbReference>
<evidence type="ECO:0000313" key="3">
    <source>
        <dbReference type="EMBL" id="CAK9179728.1"/>
    </source>
</evidence>
<evidence type="ECO:0000313" key="4">
    <source>
        <dbReference type="Proteomes" id="UP001642360"/>
    </source>
</evidence>
<dbReference type="PANTHER" id="PTHR10992">
    <property type="entry name" value="METHYLESTERASE FAMILY MEMBER"/>
    <property type="match status" value="1"/>
</dbReference>
<dbReference type="Pfam" id="PF12697">
    <property type="entry name" value="Abhydrolase_6"/>
    <property type="match status" value="1"/>
</dbReference>
<reference evidence="3 4" key="1">
    <citation type="submission" date="2024-02" db="EMBL/GenBank/DDBJ databases">
        <authorList>
            <person name="Vignale AGUSTIN F."/>
            <person name="Sosa J E."/>
            <person name="Modenutti C."/>
        </authorList>
    </citation>
    <scope>NUCLEOTIDE SEQUENCE [LARGE SCALE GENOMIC DNA]</scope>
</reference>
<evidence type="ECO:0000259" key="2">
    <source>
        <dbReference type="Pfam" id="PF12697"/>
    </source>
</evidence>
<feature type="signal peptide" evidence="1">
    <location>
        <begin position="1"/>
        <end position="16"/>
    </location>
</feature>
<comment type="caution">
    <text evidence="3">The sequence shown here is derived from an EMBL/GenBank/DDBJ whole genome shotgun (WGS) entry which is preliminary data.</text>
</comment>
<feature type="domain" description="AB hydrolase-1" evidence="2">
    <location>
        <begin position="31"/>
        <end position="150"/>
    </location>
</feature>
<sequence length="219" mass="24841">MFVFVLIFFSLQMVNAETSEQPWRPESGKHFVLIHGACLGAWSWYKQVQLLKSAGHNVTALDLAASGVDPKQVKDVPSISDYFQPLMDFLVSLPSHERVILVGHSLGGLAISHAMERFPEKIFVAVFVSALMPGPTLNISTLNQEDLALAMLLLRPLRLYSDEDMSKVLMMSSKRYGSVDRVFAICDEDKLVKKGFQRWMVEKNPPMKWWRSQEAITWP</sequence>
<gene>
    <name evidence="3" type="ORF">ILEXP_LOCUS49682</name>
</gene>
<dbReference type="InterPro" id="IPR029058">
    <property type="entry name" value="AB_hydrolase_fold"/>
</dbReference>
<dbReference type="PANTHER" id="PTHR10992:SF1002">
    <property type="entry name" value="SALICYLIC ACID-BINDING PROTEIN 2-LIKE"/>
    <property type="match status" value="1"/>
</dbReference>